<keyword evidence="4" id="KW-1185">Reference proteome</keyword>
<name>A0A1T4RV10_9FIRM</name>
<sequence length="156" mass="17390">MVRKVIIGLCAGLACFLLGWQTGRLVEKEPAAMVLKADKLLNQVKLPVDASLVPAAQPRVEEEKQEQSLTEVKKEAPKKVQTRTKIKNNQQTQQVVNINQATAEELENLPGIGPALARRIVEYRNQHGLFTDKEQLLAVPGIGPKKMVELRPRVRI</sequence>
<dbReference type="Proteomes" id="UP000189933">
    <property type="component" value="Unassembled WGS sequence"/>
</dbReference>
<dbReference type="SUPFAM" id="SSF47781">
    <property type="entry name" value="RuvA domain 2-like"/>
    <property type="match status" value="1"/>
</dbReference>
<evidence type="ECO:0000256" key="1">
    <source>
        <dbReference type="SAM" id="MobiDB-lite"/>
    </source>
</evidence>
<dbReference type="InterPro" id="IPR003583">
    <property type="entry name" value="Hlx-hairpin-Hlx_DNA-bd_motif"/>
</dbReference>
<dbReference type="AlphaFoldDB" id="A0A1T4RV10"/>
<dbReference type="Pfam" id="PF12836">
    <property type="entry name" value="HHH_3"/>
    <property type="match status" value="1"/>
</dbReference>
<dbReference type="PANTHER" id="PTHR21180">
    <property type="entry name" value="ENDONUCLEASE/EXONUCLEASE/PHOSPHATASE FAMILY DOMAIN-CONTAINING PROTEIN 1"/>
    <property type="match status" value="1"/>
</dbReference>
<dbReference type="GO" id="GO:0003677">
    <property type="term" value="F:DNA binding"/>
    <property type="evidence" value="ECO:0007669"/>
    <property type="project" value="InterPro"/>
</dbReference>
<dbReference type="InterPro" id="IPR004509">
    <property type="entry name" value="Competence_ComEA_HhH"/>
</dbReference>
<evidence type="ECO:0000259" key="2">
    <source>
        <dbReference type="SMART" id="SM00278"/>
    </source>
</evidence>
<accession>A0A1T4RV10</accession>
<dbReference type="EMBL" id="FUXM01000036">
    <property type="protein sequence ID" value="SKA19834.1"/>
    <property type="molecule type" value="Genomic_DNA"/>
</dbReference>
<dbReference type="Gene3D" id="1.10.150.320">
    <property type="entry name" value="Photosystem II 12 kDa extrinsic protein"/>
    <property type="match status" value="1"/>
</dbReference>
<proteinExistence type="predicted"/>
<dbReference type="GO" id="GO:0006281">
    <property type="term" value="P:DNA repair"/>
    <property type="evidence" value="ECO:0007669"/>
    <property type="project" value="InterPro"/>
</dbReference>
<feature type="compositionally biased region" description="Basic and acidic residues" evidence="1">
    <location>
        <begin position="59"/>
        <end position="78"/>
    </location>
</feature>
<dbReference type="RefSeq" id="WP_078666296.1">
    <property type="nucleotide sequence ID" value="NZ_FUXM01000036.1"/>
</dbReference>
<organism evidence="3 4">
    <name type="scientific">Carboxydocella sporoproducens DSM 16521</name>
    <dbReference type="NCBI Taxonomy" id="1121270"/>
    <lineage>
        <taxon>Bacteria</taxon>
        <taxon>Bacillati</taxon>
        <taxon>Bacillota</taxon>
        <taxon>Clostridia</taxon>
        <taxon>Eubacteriales</taxon>
        <taxon>Clostridiales Family XVI. Incertae Sedis</taxon>
        <taxon>Carboxydocella</taxon>
    </lineage>
</organism>
<feature type="domain" description="Helix-hairpin-helix DNA-binding motif class 1" evidence="2">
    <location>
        <begin position="104"/>
        <end position="123"/>
    </location>
</feature>
<feature type="region of interest" description="Disordered" evidence="1">
    <location>
        <begin position="59"/>
        <end position="83"/>
    </location>
</feature>
<feature type="domain" description="Helix-hairpin-helix DNA-binding motif class 1" evidence="2">
    <location>
        <begin position="134"/>
        <end position="153"/>
    </location>
</feature>
<gene>
    <name evidence="3" type="ORF">SAMN02745885_02293</name>
</gene>
<dbReference type="SMART" id="SM00278">
    <property type="entry name" value="HhH1"/>
    <property type="match status" value="2"/>
</dbReference>
<reference evidence="4" key="1">
    <citation type="submission" date="2017-02" db="EMBL/GenBank/DDBJ databases">
        <authorList>
            <person name="Varghese N."/>
            <person name="Submissions S."/>
        </authorList>
    </citation>
    <scope>NUCLEOTIDE SEQUENCE [LARGE SCALE GENOMIC DNA]</scope>
    <source>
        <strain evidence="4">DSM 16521</strain>
    </source>
</reference>
<dbReference type="PROSITE" id="PS51257">
    <property type="entry name" value="PROKAR_LIPOPROTEIN"/>
    <property type="match status" value="1"/>
</dbReference>
<dbReference type="InterPro" id="IPR010994">
    <property type="entry name" value="RuvA_2-like"/>
</dbReference>
<evidence type="ECO:0000313" key="3">
    <source>
        <dbReference type="EMBL" id="SKA19834.1"/>
    </source>
</evidence>
<protein>
    <submittedName>
        <fullName evidence="3">Competence protein ComEA</fullName>
    </submittedName>
</protein>
<evidence type="ECO:0000313" key="4">
    <source>
        <dbReference type="Proteomes" id="UP000189933"/>
    </source>
</evidence>
<dbReference type="InterPro" id="IPR051675">
    <property type="entry name" value="Endo/Exo/Phosphatase_dom_1"/>
</dbReference>
<dbReference type="NCBIfam" id="TIGR00426">
    <property type="entry name" value="competence protein ComEA helix-hairpin-helix repeat region"/>
    <property type="match status" value="1"/>
</dbReference>
<dbReference type="PANTHER" id="PTHR21180:SF32">
    <property type="entry name" value="ENDONUCLEASE_EXONUCLEASE_PHOSPHATASE FAMILY DOMAIN-CONTAINING PROTEIN 1"/>
    <property type="match status" value="1"/>
</dbReference>